<dbReference type="eggNOG" id="ENOG502S8I8">
    <property type="taxonomic scope" value="Eukaryota"/>
</dbReference>
<accession>S8B7Z8</accession>
<keyword evidence="2" id="KW-0521">NADP</keyword>
<dbReference type="InterPro" id="IPR008030">
    <property type="entry name" value="NmrA-like"/>
</dbReference>
<dbReference type="Gene3D" id="3.40.50.720">
    <property type="entry name" value="NAD(P)-binding Rossmann-like Domain"/>
    <property type="match status" value="1"/>
</dbReference>
<feature type="domain" description="NmrA-like" evidence="4">
    <location>
        <begin position="2"/>
        <end position="251"/>
    </location>
</feature>
<organism evidence="5 6">
    <name type="scientific">Dactylellina haptotyla (strain CBS 200.50)</name>
    <name type="common">Nematode-trapping fungus</name>
    <name type="synonym">Monacrosporium haptotylum</name>
    <dbReference type="NCBI Taxonomy" id="1284197"/>
    <lineage>
        <taxon>Eukaryota</taxon>
        <taxon>Fungi</taxon>
        <taxon>Dikarya</taxon>
        <taxon>Ascomycota</taxon>
        <taxon>Pezizomycotina</taxon>
        <taxon>Orbiliomycetes</taxon>
        <taxon>Orbiliales</taxon>
        <taxon>Orbiliaceae</taxon>
        <taxon>Dactylellina</taxon>
    </lineage>
</organism>
<dbReference type="Pfam" id="PF05368">
    <property type="entry name" value="NmrA"/>
    <property type="match status" value="1"/>
</dbReference>
<comment type="similarity">
    <text evidence="1">Belongs to the NmrA-type oxidoreductase family.</text>
</comment>
<reference evidence="6" key="2">
    <citation type="submission" date="2013-04" db="EMBL/GenBank/DDBJ databases">
        <title>Genomic mechanisms accounting for the adaptation to parasitism in nematode-trapping fungi.</title>
        <authorList>
            <person name="Ahren D.G."/>
        </authorList>
    </citation>
    <scope>NUCLEOTIDE SEQUENCE [LARGE SCALE GENOMIC DNA]</scope>
    <source>
        <strain evidence="6">CBS 200.50</strain>
    </source>
</reference>
<evidence type="ECO:0000256" key="1">
    <source>
        <dbReference type="ARBA" id="ARBA00006328"/>
    </source>
</evidence>
<dbReference type="InterPro" id="IPR051164">
    <property type="entry name" value="NmrA-like_oxidored"/>
</dbReference>
<dbReference type="STRING" id="1284197.S8B7Z8"/>
<evidence type="ECO:0000256" key="3">
    <source>
        <dbReference type="SAM" id="MobiDB-lite"/>
    </source>
</evidence>
<dbReference type="PANTHER" id="PTHR42748:SF7">
    <property type="entry name" value="NMRA LIKE REDOX SENSOR 1-RELATED"/>
    <property type="match status" value="1"/>
</dbReference>
<sequence length="309" mass="34499">MKVLALSATGCMGSGLVKALKDDTNHQLYTFTRNLDSDSAKPLKEASTKVFEGDFGNKGSLEEAFSEGFDAVFFTIFPDLTGGSGDLDQAENIVDAAKRHGVKQLLYGSVARTGTQENFDKVLSTLEDSNFLKGYWVKKWAIEDMVRKSGLAYTIVKPPNFIQNLAWPNYVAMMYPDLPKDYIYKNAVDPDVAQWWVDGSDVGKFAAAAVRDPERFRNKEITIGTELLTDRQIVEKLRMATGKDVKLYDWPADEWEASKTHFIHGPRHKSSEMGHDPDGGNGAKEYGVQPTLISEWLEDPKNKEGTWLA</sequence>
<protein>
    <recommendedName>
        <fullName evidence="4">NmrA-like domain-containing protein</fullName>
    </recommendedName>
</protein>
<dbReference type="OrthoDB" id="419598at2759"/>
<dbReference type="InterPro" id="IPR036291">
    <property type="entry name" value="NAD(P)-bd_dom_sf"/>
</dbReference>
<dbReference type="EMBL" id="AQGS01001233">
    <property type="protein sequence ID" value="EPS35138.1"/>
    <property type="molecule type" value="Genomic_DNA"/>
</dbReference>
<feature type="compositionally biased region" description="Basic and acidic residues" evidence="3">
    <location>
        <begin position="269"/>
        <end position="278"/>
    </location>
</feature>
<evidence type="ECO:0000256" key="2">
    <source>
        <dbReference type="ARBA" id="ARBA00022857"/>
    </source>
</evidence>
<feature type="region of interest" description="Disordered" evidence="3">
    <location>
        <begin position="265"/>
        <end position="286"/>
    </location>
</feature>
<proteinExistence type="inferred from homology"/>
<dbReference type="OMA" id="QWWVDGS"/>
<evidence type="ECO:0000313" key="6">
    <source>
        <dbReference type="Proteomes" id="UP000015100"/>
    </source>
</evidence>
<reference evidence="5 6" key="1">
    <citation type="journal article" date="2013" name="PLoS Genet.">
        <title>Genomic mechanisms accounting for the adaptation to parasitism in nematode-trapping fungi.</title>
        <authorList>
            <person name="Meerupati T."/>
            <person name="Andersson K.M."/>
            <person name="Friman E."/>
            <person name="Kumar D."/>
            <person name="Tunlid A."/>
            <person name="Ahren D."/>
        </authorList>
    </citation>
    <scope>NUCLEOTIDE SEQUENCE [LARGE SCALE GENOMIC DNA]</scope>
    <source>
        <strain evidence="5 6">CBS 200.50</strain>
    </source>
</reference>
<dbReference type="AlphaFoldDB" id="S8B7Z8"/>
<dbReference type="HOGENOM" id="CLU_007383_8_4_1"/>
<dbReference type="PANTHER" id="PTHR42748">
    <property type="entry name" value="NITROGEN METABOLITE REPRESSION PROTEIN NMRA FAMILY MEMBER"/>
    <property type="match status" value="1"/>
</dbReference>
<dbReference type="GO" id="GO:0005634">
    <property type="term" value="C:nucleus"/>
    <property type="evidence" value="ECO:0007669"/>
    <property type="project" value="TreeGrafter"/>
</dbReference>
<name>S8B7Z8_DACHA</name>
<comment type="caution">
    <text evidence="5">The sequence shown here is derived from an EMBL/GenBank/DDBJ whole genome shotgun (WGS) entry which is preliminary data.</text>
</comment>
<dbReference type="SUPFAM" id="SSF51735">
    <property type="entry name" value="NAD(P)-binding Rossmann-fold domains"/>
    <property type="match status" value="1"/>
</dbReference>
<evidence type="ECO:0000259" key="4">
    <source>
        <dbReference type="Pfam" id="PF05368"/>
    </source>
</evidence>
<gene>
    <name evidence="5" type="ORF">H072_11473</name>
</gene>
<dbReference type="Proteomes" id="UP000015100">
    <property type="component" value="Unassembled WGS sequence"/>
</dbReference>
<evidence type="ECO:0000313" key="5">
    <source>
        <dbReference type="EMBL" id="EPS35138.1"/>
    </source>
</evidence>
<keyword evidence="6" id="KW-1185">Reference proteome</keyword>